<organism evidence="2 3">
    <name type="scientific">Planomonospora corallina</name>
    <dbReference type="NCBI Taxonomy" id="1806052"/>
    <lineage>
        <taxon>Bacteria</taxon>
        <taxon>Bacillati</taxon>
        <taxon>Actinomycetota</taxon>
        <taxon>Actinomycetes</taxon>
        <taxon>Streptosporangiales</taxon>
        <taxon>Streptosporangiaceae</taxon>
        <taxon>Planomonospora</taxon>
    </lineage>
</organism>
<proteinExistence type="predicted"/>
<reference evidence="3" key="1">
    <citation type="journal article" date="2019" name="Int. J. Syst. Evol. Microbiol.">
        <title>The Global Catalogue of Microorganisms (GCM) 10K type strain sequencing project: providing services to taxonomists for standard genome sequencing and annotation.</title>
        <authorList>
            <consortium name="The Broad Institute Genomics Platform"/>
            <consortium name="The Broad Institute Genome Sequencing Center for Infectious Disease"/>
            <person name="Wu L."/>
            <person name="Ma J."/>
        </authorList>
    </citation>
    <scope>NUCLEOTIDE SEQUENCE [LARGE SCALE GENOMIC DNA]</scope>
    <source>
        <strain evidence="3">TBRC 4489</strain>
    </source>
</reference>
<gene>
    <name evidence="2" type="ORF">ACFOWE_32920</name>
</gene>
<feature type="region of interest" description="Disordered" evidence="1">
    <location>
        <begin position="1"/>
        <end position="56"/>
    </location>
</feature>
<dbReference type="EMBL" id="JBHSBM010000077">
    <property type="protein sequence ID" value="MFC4063107.1"/>
    <property type="molecule type" value="Genomic_DNA"/>
</dbReference>
<dbReference type="RefSeq" id="WP_377294826.1">
    <property type="nucleotide sequence ID" value="NZ_JBHSBM010000077.1"/>
</dbReference>
<dbReference type="Proteomes" id="UP001595850">
    <property type="component" value="Unassembled WGS sequence"/>
</dbReference>
<keyword evidence="3" id="KW-1185">Reference proteome</keyword>
<feature type="compositionally biased region" description="Basic and acidic residues" evidence="1">
    <location>
        <begin position="1"/>
        <end position="15"/>
    </location>
</feature>
<sequence>MAREGRDGPGQDGLRRHGPGGDGTGRDGPGADGIGHRIEHCAGPGGPGQGSGMEPVEDVPFERRLDDFYSPGVPLDGLRPRAAGTGVPADFLLRVLEPPPVKVRHIPLVDLLRRPYRALGEDG</sequence>
<comment type="caution">
    <text evidence="2">The sequence shown here is derived from an EMBL/GenBank/DDBJ whole genome shotgun (WGS) entry which is preliminary data.</text>
</comment>
<name>A0ABV8IGI3_9ACTN</name>
<evidence type="ECO:0000256" key="1">
    <source>
        <dbReference type="SAM" id="MobiDB-lite"/>
    </source>
</evidence>
<protein>
    <submittedName>
        <fullName evidence="2">Uncharacterized protein</fullName>
    </submittedName>
</protein>
<feature type="compositionally biased region" description="Gly residues" evidence="1">
    <location>
        <begin position="20"/>
        <end position="33"/>
    </location>
</feature>
<evidence type="ECO:0000313" key="2">
    <source>
        <dbReference type="EMBL" id="MFC4063107.1"/>
    </source>
</evidence>
<accession>A0ABV8IGI3</accession>
<evidence type="ECO:0000313" key="3">
    <source>
        <dbReference type="Proteomes" id="UP001595850"/>
    </source>
</evidence>